<dbReference type="PANTHER" id="PTHR13847:SF289">
    <property type="entry name" value="GLYCINE OXIDASE"/>
    <property type="match status" value="1"/>
</dbReference>
<proteinExistence type="predicted"/>
<dbReference type="PANTHER" id="PTHR13847">
    <property type="entry name" value="SARCOSINE DEHYDROGENASE-RELATED"/>
    <property type="match status" value="1"/>
</dbReference>
<accession>Q6AR03</accession>
<dbReference type="eggNOG" id="COG0665">
    <property type="taxonomic scope" value="Bacteria"/>
</dbReference>
<dbReference type="AlphaFoldDB" id="Q6AR03"/>
<evidence type="ECO:0000313" key="4">
    <source>
        <dbReference type="Proteomes" id="UP000000602"/>
    </source>
</evidence>
<dbReference type="Gene3D" id="3.50.50.60">
    <property type="entry name" value="FAD/NAD(P)-binding domain"/>
    <property type="match status" value="1"/>
</dbReference>
<keyword evidence="1" id="KW-0560">Oxidoreductase</keyword>
<dbReference type="EMBL" id="CR522870">
    <property type="protein sequence ID" value="CAG35221.1"/>
    <property type="molecule type" value="Genomic_DNA"/>
</dbReference>
<evidence type="ECO:0000313" key="3">
    <source>
        <dbReference type="EMBL" id="CAG35221.1"/>
    </source>
</evidence>
<organism evidence="3 4">
    <name type="scientific">Desulfotalea psychrophila (strain LSv54 / DSM 12343)</name>
    <dbReference type="NCBI Taxonomy" id="177439"/>
    <lineage>
        <taxon>Bacteria</taxon>
        <taxon>Pseudomonadati</taxon>
        <taxon>Thermodesulfobacteriota</taxon>
        <taxon>Desulfobulbia</taxon>
        <taxon>Desulfobulbales</taxon>
        <taxon>Desulfocapsaceae</taxon>
        <taxon>Desulfotalea</taxon>
    </lineage>
</organism>
<dbReference type="RefSeq" id="WP_011187737.1">
    <property type="nucleotide sequence ID" value="NC_006138.1"/>
</dbReference>
<dbReference type="STRING" id="177439.DP0492"/>
<gene>
    <name evidence="3" type="ordered locus">DP0492</name>
</gene>
<dbReference type="HOGENOM" id="CLU_007884_4_3_7"/>
<dbReference type="InterPro" id="IPR036188">
    <property type="entry name" value="FAD/NAD-bd_sf"/>
</dbReference>
<dbReference type="GO" id="GO:0016491">
    <property type="term" value="F:oxidoreductase activity"/>
    <property type="evidence" value="ECO:0007669"/>
    <property type="project" value="UniProtKB-KW"/>
</dbReference>
<keyword evidence="4" id="KW-1185">Reference proteome</keyword>
<dbReference type="SUPFAM" id="SSF54373">
    <property type="entry name" value="FAD-linked reductases, C-terminal domain"/>
    <property type="match status" value="1"/>
</dbReference>
<feature type="domain" description="FAD dependent oxidoreductase" evidence="2">
    <location>
        <begin position="5"/>
        <end position="351"/>
    </location>
</feature>
<dbReference type="InterPro" id="IPR006076">
    <property type="entry name" value="FAD-dep_OxRdtase"/>
</dbReference>
<dbReference type="Proteomes" id="UP000000602">
    <property type="component" value="Chromosome"/>
</dbReference>
<sequence length="373" mass="40529">MKKVDIIVIGGGLQGASTALGLVREGAGKVLMFDEQLPTQRLSRGNFGLTWFMCKGANNPNYAKWCRMATTLWPEFAAKLEEETGYDVELEWNGGALHATSGAQFQMYSDAVANLKKVCSDAGMDYPARMVDREEFASMVPKMKLGDEVVGAMYSADQGTVNPMGAMAAMRAAFQKKGGVYYGGMIVTRVVPNGDGTVTVKTSKGDYQCSKLVIAAGHGSSRLLEDLDYHLNVYPTRGQIMVSERIEKKLDFPTLAVRQTLDGTFLIGLSTEDFGHNSEVTTEAMKNQAAGAIKLFPELGKVNWVRGWGAARVMTPDGSPIYDRLTEHKNIYVLAGHSAVSLAPVSATHVAPWILEKAEAPQISHFSNGRFNV</sequence>
<protein>
    <submittedName>
        <fullName evidence="3">Related to opine oxidase, subunit B</fullName>
    </submittedName>
</protein>
<name>Q6AR03_DESPS</name>
<dbReference type="SUPFAM" id="SSF51905">
    <property type="entry name" value="FAD/NAD(P)-binding domain"/>
    <property type="match status" value="1"/>
</dbReference>
<evidence type="ECO:0000259" key="2">
    <source>
        <dbReference type="Pfam" id="PF01266"/>
    </source>
</evidence>
<reference evidence="4" key="1">
    <citation type="journal article" date="2004" name="Environ. Microbiol.">
        <title>The genome of Desulfotalea psychrophila, a sulfate-reducing bacterium from permanently cold Arctic sediments.</title>
        <authorList>
            <person name="Rabus R."/>
            <person name="Ruepp A."/>
            <person name="Frickey T."/>
            <person name="Rattei T."/>
            <person name="Fartmann B."/>
            <person name="Stark M."/>
            <person name="Bauer M."/>
            <person name="Zibat A."/>
            <person name="Lombardot T."/>
            <person name="Becker I."/>
            <person name="Amann J."/>
            <person name="Gellner K."/>
            <person name="Teeling H."/>
            <person name="Leuschner W.D."/>
            <person name="Gloeckner F.-O."/>
            <person name="Lupas A.N."/>
            <person name="Amann R."/>
            <person name="Klenk H.-P."/>
        </authorList>
    </citation>
    <scope>NUCLEOTIDE SEQUENCE [LARGE SCALE GENOMIC DNA]</scope>
    <source>
        <strain evidence="4">DSM 12343 / LSv54</strain>
    </source>
</reference>
<dbReference type="Pfam" id="PF01266">
    <property type="entry name" value="DAO"/>
    <property type="match status" value="1"/>
</dbReference>
<dbReference type="KEGG" id="dps:DP0492"/>
<dbReference type="GO" id="GO:0005737">
    <property type="term" value="C:cytoplasm"/>
    <property type="evidence" value="ECO:0007669"/>
    <property type="project" value="TreeGrafter"/>
</dbReference>
<dbReference type="Gene3D" id="3.30.9.10">
    <property type="entry name" value="D-Amino Acid Oxidase, subunit A, domain 2"/>
    <property type="match status" value="1"/>
</dbReference>
<dbReference type="OrthoDB" id="5366046at2"/>
<evidence type="ECO:0000256" key="1">
    <source>
        <dbReference type="ARBA" id="ARBA00023002"/>
    </source>
</evidence>